<gene>
    <name evidence="2" type="ORF">G3O08_09530</name>
</gene>
<keyword evidence="3" id="KW-1185">Reference proteome</keyword>
<dbReference type="Gene3D" id="2.60.120.10">
    <property type="entry name" value="Jelly Rolls"/>
    <property type="match status" value="1"/>
</dbReference>
<dbReference type="InterPro" id="IPR018490">
    <property type="entry name" value="cNMP-bd_dom_sf"/>
</dbReference>
<protein>
    <submittedName>
        <fullName evidence="2">Crp/Fnr family transcriptional regulator</fullName>
    </submittedName>
</protein>
<evidence type="ECO:0000259" key="1">
    <source>
        <dbReference type="PROSITE" id="PS50042"/>
    </source>
</evidence>
<dbReference type="RefSeq" id="WP_163285131.1">
    <property type="nucleotide sequence ID" value="NZ_JAAGVY010000014.1"/>
</dbReference>
<sequence>MTEDFFQQFEEAFPESVSFITLPRNGVLIAAGQRERYSYFVLSGALRVVYKSESQAQIIRFGYEGSIITSLPAFFDDSPSLFDIIAIRKSEIKCLEKNALFRFVESSPQYQKSYQLILQDLVRQQVEREIDLLISSPAERYQRVLARSPMLFQKIPAVHIANYLRMTPEHLSRIRKS</sequence>
<dbReference type="Proteomes" id="UP000486602">
    <property type="component" value="Unassembled WGS sequence"/>
</dbReference>
<dbReference type="PROSITE" id="PS50042">
    <property type="entry name" value="CNMP_BINDING_3"/>
    <property type="match status" value="1"/>
</dbReference>
<dbReference type="InterPro" id="IPR000595">
    <property type="entry name" value="cNMP-bd_dom"/>
</dbReference>
<dbReference type="AlphaFoldDB" id="A0A7K3WQ04"/>
<evidence type="ECO:0000313" key="2">
    <source>
        <dbReference type="EMBL" id="NEN23740.1"/>
    </source>
</evidence>
<dbReference type="EMBL" id="JAAGVY010000014">
    <property type="protein sequence ID" value="NEN23740.1"/>
    <property type="molecule type" value="Genomic_DNA"/>
</dbReference>
<dbReference type="Pfam" id="PF00027">
    <property type="entry name" value="cNMP_binding"/>
    <property type="match status" value="1"/>
</dbReference>
<organism evidence="2 3">
    <name type="scientific">Cryomorpha ignava</name>
    <dbReference type="NCBI Taxonomy" id="101383"/>
    <lineage>
        <taxon>Bacteria</taxon>
        <taxon>Pseudomonadati</taxon>
        <taxon>Bacteroidota</taxon>
        <taxon>Flavobacteriia</taxon>
        <taxon>Flavobacteriales</taxon>
        <taxon>Cryomorphaceae</taxon>
        <taxon>Cryomorpha</taxon>
    </lineage>
</organism>
<dbReference type="CDD" id="cd00038">
    <property type="entry name" value="CAP_ED"/>
    <property type="match status" value="1"/>
</dbReference>
<proteinExistence type="predicted"/>
<dbReference type="InterPro" id="IPR014710">
    <property type="entry name" value="RmlC-like_jellyroll"/>
</dbReference>
<feature type="domain" description="Cyclic nucleotide-binding" evidence="1">
    <location>
        <begin position="1"/>
        <end position="112"/>
    </location>
</feature>
<dbReference type="SUPFAM" id="SSF51206">
    <property type="entry name" value="cAMP-binding domain-like"/>
    <property type="match status" value="1"/>
</dbReference>
<evidence type="ECO:0000313" key="3">
    <source>
        <dbReference type="Proteomes" id="UP000486602"/>
    </source>
</evidence>
<name>A0A7K3WQ04_9FLAO</name>
<reference evidence="2 3" key="1">
    <citation type="submission" date="2020-02" db="EMBL/GenBank/DDBJ databases">
        <title>Out from the shadows clarifying the taxonomy of the family Cryomorphaceae and related taxa by utilizing the GTDB taxonomic framework.</title>
        <authorList>
            <person name="Bowman J.P."/>
        </authorList>
    </citation>
    <scope>NUCLEOTIDE SEQUENCE [LARGE SCALE GENOMIC DNA]</scope>
    <source>
        <strain evidence="2 3">QSSC 1-22</strain>
    </source>
</reference>
<accession>A0A7K3WQ04</accession>
<comment type="caution">
    <text evidence="2">The sequence shown here is derived from an EMBL/GenBank/DDBJ whole genome shotgun (WGS) entry which is preliminary data.</text>
</comment>